<evidence type="ECO:0000313" key="4">
    <source>
        <dbReference type="Proteomes" id="UP001138768"/>
    </source>
</evidence>
<evidence type="ECO:0000256" key="1">
    <source>
        <dbReference type="SAM" id="MobiDB-lite"/>
    </source>
</evidence>
<reference evidence="3 4" key="1">
    <citation type="journal article" date="2020" name="Microorganisms">
        <title>Osmotic Adaptation and Compatible Solute Biosynthesis of Phototrophic Bacteria as Revealed from Genome Analyses.</title>
        <authorList>
            <person name="Imhoff J.F."/>
            <person name="Rahn T."/>
            <person name="Kunzel S."/>
            <person name="Keller A."/>
            <person name="Neulinger S.C."/>
        </authorList>
    </citation>
    <scope>NUCLEOTIDE SEQUENCE [LARGE SCALE GENOMIC DNA]</scope>
    <source>
        <strain evidence="3 4">DSM 25653</strain>
    </source>
</reference>
<dbReference type="InterPro" id="IPR051404">
    <property type="entry name" value="TA_system_antitoxin"/>
</dbReference>
<dbReference type="SUPFAM" id="SSF143100">
    <property type="entry name" value="TTHA1013/TTHA0281-like"/>
    <property type="match status" value="1"/>
</dbReference>
<feature type="region of interest" description="Disordered" evidence="1">
    <location>
        <begin position="57"/>
        <end position="95"/>
    </location>
</feature>
<dbReference type="Proteomes" id="UP001138768">
    <property type="component" value="Unassembled WGS sequence"/>
</dbReference>
<comment type="caution">
    <text evidence="3">The sequence shown here is derived from an EMBL/GenBank/DDBJ whole genome shotgun (WGS) entry which is preliminary data.</text>
</comment>
<dbReference type="Gene3D" id="3.30.160.250">
    <property type="match status" value="1"/>
</dbReference>
<evidence type="ECO:0000313" key="3">
    <source>
        <dbReference type="EMBL" id="MBK1621413.1"/>
    </source>
</evidence>
<organism evidence="3 4">
    <name type="scientific">Lamprobacter modestohalophilus</name>
    <dbReference type="NCBI Taxonomy" id="1064514"/>
    <lineage>
        <taxon>Bacteria</taxon>
        <taxon>Pseudomonadati</taxon>
        <taxon>Pseudomonadota</taxon>
        <taxon>Gammaproteobacteria</taxon>
        <taxon>Chromatiales</taxon>
        <taxon>Chromatiaceae</taxon>
        <taxon>Lamprobacter</taxon>
    </lineage>
</organism>
<dbReference type="EMBL" id="NRRY01000072">
    <property type="protein sequence ID" value="MBK1621413.1"/>
    <property type="molecule type" value="Genomic_DNA"/>
</dbReference>
<protein>
    <recommendedName>
        <fullName evidence="2">HicB-like antitoxin of toxin-antitoxin system domain-containing protein</fullName>
    </recommendedName>
</protein>
<dbReference type="AlphaFoldDB" id="A0A9X0WDC6"/>
<name>A0A9X0WDC6_9GAMM</name>
<dbReference type="Pfam" id="PF15919">
    <property type="entry name" value="HicB_lk_antitox"/>
    <property type="match status" value="1"/>
</dbReference>
<dbReference type="InterPro" id="IPR031807">
    <property type="entry name" value="HicB-like"/>
</dbReference>
<gene>
    <name evidence="3" type="ORF">CKO42_23965</name>
</gene>
<dbReference type="PANTHER" id="PTHR34504:SF2">
    <property type="entry name" value="UPF0150 PROTEIN SSL0259"/>
    <property type="match status" value="1"/>
</dbReference>
<evidence type="ECO:0000259" key="2">
    <source>
        <dbReference type="Pfam" id="PF15919"/>
    </source>
</evidence>
<feature type="compositionally biased region" description="Polar residues" evidence="1">
    <location>
        <begin position="78"/>
        <end position="95"/>
    </location>
</feature>
<proteinExistence type="predicted"/>
<accession>A0A9X0WDC6</accession>
<dbReference type="PANTHER" id="PTHR34504">
    <property type="entry name" value="ANTITOXIN HICB"/>
    <property type="match status" value="1"/>
</dbReference>
<keyword evidence="4" id="KW-1185">Reference proteome</keyword>
<dbReference type="InterPro" id="IPR035069">
    <property type="entry name" value="TTHA1013/TTHA0281-like"/>
</dbReference>
<sequence length="95" mass="9874">MKYKVSLRRTDEGFSVSCPGLPGCWSQGKTEQEALENIADAITDYIAVSADLAATEEASGVLPNKSATDSLRPGNMGSAVSVSPAPRNSSSVGLR</sequence>
<feature type="domain" description="HicB-like antitoxin of toxin-antitoxin system" evidence="2">
    <location>
        <begin position="8"/>
        <end position="59"/>
    </location>
</feature>